<dbReference type="AlphaFoldDB" id="A0A0E9SKT8"/>
<accession>A0A0E9SKT8</accession>
<evidence type="ECO:0000256" key="1">
    <source>
        <dbReference type="SAM" id="MobiDB-lite"/>
    </source>
</evidence>
<feature type="region of interest" description="Disordered" evidence="1">
    <location>
        <begin position="1"/>
        <end position="34"/>
    </location>
</feature>
<protein>
    <submittedName>
        <fullName evidence="2">Uncharacterized protein</fullName>
    </submittedName>
</protein>
<reference evidence="2" key="1">
    <citation type="submission" date="2014-11" db="EMBL/GenBank/DDBJ databases">
        <authorList>
            <person name="Amaro Gonzalez C."/>
        </authorList>
    </citation>
    <scope>NUCLEOTIDE SEQUENCE</scope>
</reference>
<name>A0A0E9SKT8_ANGAN</name>
<dbReference type="EMBL" id="GBXM01066651">
    <property type="protein sequence ID" value="JAH41926.1"/>
    <property type="molecule type" value="Transcribed_RNA"/>
</dbReference>
<organism evidence="2">
    <name type="scientific">Anguilla anguilla</name>
    <name type="common">European freshwater eel</name>
    <name type="synonym">Muraena anguilla</name>
    <dbReference type="NCBI Taxonomy" id="7936"/>
    <lineage>
        <taxon>Eukaryota</taxon>
        <taxon>Metazoa</taxon>
        <taxon>Chordata</taxon>
        <taxon>Craniata</taxon>
        <taxon>Vertebrata</taxon>
        <taxon>Euteleostomi</taxon>
        <taxon>Actinopterygii</taxon>
        <taxon>Neopterygii</taxon>
        <taxon>Teleostei</taxon>
        <taxon>Anguilliformes</taxon>
        <taxon>Anguillidae</taxon>
        <taxon>Anguilla</taxon>
    </lineage>
</organism>
<evidence type="ECO:0000313" key="2">
    <source>
        <dbReference type="EMBL" id="JAH41926.1"/>
    </source>
</evidence>
<sequence>MKLALWNKKRKERKEGGKNITGKPEYWSRSSAGF</sequence>
<reference evidence="2" key="2">
    <citation type="journal article" date="2015" name="Fish Shellfish Immunol.">
        <title>Early steps in the European eel (Anguilla anguilla)-Vibrio vulnificus interaction in the gills: Role of the RtxA13 toxin.</title>
        <authorList>
            <person name="Callol A."/>
            <person name="Pajuelo D."/>
            <person name="Ebbesson L."/>
            <person name="Teles M."/>
            <person name="MacKenzie S."/>
            <person name="Amaro C."/>
        </authorList>
    </citation>
    <scope>NUCLEOTIDE SEQUENCE</scope>
</reference>
<proteinExistence type="predicted"/>